<keyword evidence="5 6" id="KW-0472">Membrane</keyword>
<evidence type="ECO:0000256" key="4">
    <source>
        <dbReference type="ARBA" id="ARBA00022989"/>
    </source>
</evidence>
<feature type="transmembrane region" description="Helical" evidence="6">
    <location>
        <begin position="259"/>
        <end position="281"/>
    </location>
</feature>
<dbReference type="GO" id="GO:0005774">
    <property type="term" value="C:vacuolar membrane"/>
    <property type="evidence" value="ECO:0007669"/>
    <property type="project" value="TreeGrafter"/>
</dbReference>
<name>A0A068SEX2_9FUNG</name>
<evidence type="ECO:0000313" key="8">
    <source>
        <dbReference type="EMBL" id="CDH60839.1"/>
    </source>
</evidence>
<dbReference type="AlphaFoldDB" id="A0A068SEX2"/>
<evidence type="ECO:0000256" key="2">
    <source>
        <dbReference type="ARBA" id="ARBA00008066"/>
    </source>
</evidence>
<feature type="transmembrane region" description="Helical" evidence="6">
    <location>
        <begin position="373"/>
        <end position="393"/>
    </location>
</feature>
<organism evidence="8 9">
    <name type="scientific">Lichtheimia corymbifera JMRC:FSU:9682</name>
    <dbReference type="NCBI Taxonomy" id="1263082"/>
    <lineage>
        <taxon>Eukaryota</taxon>
        <taxon>Fungi</taxon>
        <taxon>Fungi incertae sedis</taxon>
        <taxon>Mucoromycota</taxon>
        <taxon>Mucoromycotina</taxon>
        <taxon>Mucoromycetes</taxon>
        <taxon>Mucorales</taxon>
        <taxon>Lichtheimiaceae</taxon>
        <taxon>Lichtheimia</taxon>
    </lineage>
</organism>
<feature type="domain" description="Amino acid transporter transmembrane" evidence="7">
    <location>
        <begin position="42"/>
        <end position="426"/>
    </location>
</feature>
<feature type="transmembrane region" description="Helical" evidence="6">
    <location>
        <begin position="74"/>
        <end position="95"/>
    </location>
</feature>
<feature type="transmembrane region" description="Helical" evidence="6">
    <location>
        <begin position="184"/>
        <end position="206"/>
    </location>
</feature>
<dbReference type="PANTHER" id="PTHR22950">
    <property type="entry name" value="AMINO ACID TRANSPORTER"/>
    <property type="match status" value="1"/>
</dbReference>
<feature type="transmembrane region" description="Helical" evidence="6">
    <location>
        <begin position="160"/>
        <end position="177"/>
    </location>
</feature>
<comment type="caution">
    <text evidence="8">The sequence shown here is derived from an EMBL/GenBank/DDBJ whole genome shotgun (WGS) entry which is preliminary data.</text>
</comment>
<dbReference type="Pfam" id="PF01490">
    <property type="entry name" value="Aa_trans"/>
    <property type="match status" value="1"/>
</dbReference>
<dbReference type="Proteomes" id="UP000027586">
    <property type="component" value="Unassembled WGS sequence"/>
</dbReference>
<gene>
    <name evidence="8" type="ORF">LCOR_11615.1</name>
</gene>
<dbReference type="GO" id="GO:0015179">
    <property type="term" value="F:L-amino acid transmembrane transporter activity"/>
    <property type="evidence" value="ECO:0007669"/>
    <property type="project" value="TreeGrafter"/>
</dbReference>
<accession>A0A068SEX2</accession>
<feature type="transmembrane region" description="Helical" evidence="6">
    <location>
        <begin position="405"/>
        <end position="423"/>
    </location>
</feature>
<dbReference type="InterPro" id="IPR013057">
    <property type="entry name" value="AA_transpt_TM"/>
</dbReference>
<evidence type="ECO:0000256" key="5">
    <source>
        <dbReference type="ARBA" id="ARBA00023136"/>
    </source>
</evidence>
<evidence type="ECO:0000313" key="9">
    <source>
        <dbReference type="Proteomes" id="UP000027586"/>
    </source>
</evidence>
<proteinExistence type="inferred from homology"/>
<keyword evidence="4 6" id="KW-1133">Transmembrane helix</keyword>
<dbReference type="EMBL" id="CBTN010000110">
    <property type="protein sequence ID" value="CDH60839.1"/>
    <property type="molecule type" value="Genomic_DNA"/>
</dbReference>
<dbReference type="VEuPathDB" id="FungiDB:LCOR_11615.1"/>
<dbReference type="PANTHER" id="PTHR22950:SF666">
    <property type="entry name" value="VACUOLAR AMINO ACID TRANSPORTER 4"/>
    <property type="match status" value="1"/>
</dbReference>
<keyword evidence="9" id="KW-1185">Reference proteome</keyword>
<feature type="transmembrane region" description="Helical" evidence="6">
    <location>
        <begin position="226"/>
        <end position="247"/>
    </location>
</feature>
<feature type="transmembrane region" description="Helical" evidence="6">
    <location>
        <begin position="301"/>
        <end position="320"/>
    </location>
</feature>
<keyword evidence="3 6" id="KW-0812">Transmembrane</keyword>
<evidence type="ECO:0000256" key="6">
    <source>
        <dbReference type="SAM" id="Phobius"/>
    </source>
</evidence>
<comment type="similarity">
    <text evidence="2">Belongs to the amino acid/polyamine transporter 2 family.</text>
</comment>
<feature type="transmembrane region" description="Helical" evidence="6">
    <location>
        <begin position="116"/>
        <end position="140"/>
    </location>
</feature>
<evidence type="ECO:0000256" key="3">
    <source>
        <dbReference type="ARBA" id="ARBA00022692"/>
    </source>
</evidence>
<dbReference type="STRING" id="1263082.A0A068SEX2"/>
<feature type="transmembrane region" description="Helical" evidence="6">
    <location>
        <begin position="48"/>
        <end position="68"/>
    </location>
</feature>
<dbReference type="OrthoDB" id="1684102at2759"/>
<protein>
    <submittedName>
        <fullName evidence="8">Vacuolar amino acid transporter 3</fullName>
    </submittedName>
</protein>
<dbReference type="Gene3D" id="1.20.1740.10">
    <property type="entry name" value="Amino acid/polyamine transporter I"/>
    <property type="match status" value="1"/>
</dbReference>
<evidence type="ECO:0000256" key="1">
    <source>
        <dbReference type="ARBA" id="ARBA00004141"/>
    </source>
</evidence>
<evidence type="ECO:0000259" key="7">
    <source>
        <dbReference type="Pfam" id="PF01490"/>
    </source>
</evidence>
<sequence>MSHLKADESKYQVEAEHHEEQLSVDCEKSVQEIQIEHVPEGTTGAGKALFMLLKAFIGTGVIFLPGSFKNGGLALSIVLIIILAIICTIAFQLLVTVQAQIGGSYGDMAGTLYGRYARYTVLFFLIISQMGFVASYLMFVSQNINLVAEALSSCNPPFESKYWIWIACAIVIPITWVRKIARLSWCAIIADVFIAFGLICVLYYCGAQINTHGVGPDIIIVNQRDFGLMIGTAVFSFEGIGMVISVVEGMKDPKKFPKVLNIGMVIITSVMVLIGTIGYIAYGDEVEASVVSNLATEPLSVTVQLLYAIAMILSSPFMLWPPIKIIERGIFGTKRSGQLSLKWKFSKNAVRSLIPIVSAAVSFGVGADNLDKFVSLVGIVACMPLCFIFPGMFHLKVGNNIWLKIIDIILILWGLGIMGYTLYVNIESWLGPQTAAEHVCRSMY</sequence>
<reference evidence="8" key="1">
    <citation type="submission" date="2013-08" db="EMBL/GenBank/DDBJ databases">
        <title>Gene expansion shapes genome architecture in the human pathogen Lichtheimia corymbifera: an evolutionary genomics analysis in the ancient terrestrial Mucorales (Mucoromycotina).</title>
        <authorList>
            <person name="Schwartze V.U."/>
            <person name="Winter S."/>
            <person name="Shelest E."/>
            <person name="Marcet-Houben M."/>
            <person name="Horn F."/>
            <person name="Wehner S."/>
            <person name="Hoffmann K."/>
            <person name="Riege K."/>
            <person name="Sammeth M."/>
            <person name="Nowrousian M."/>
            <person name="Valiante V."/>
            <person name="Linde J."/>
            <person name="Jacobsen I.D."/>
            <person name="Marz M."/>
            <person name="Brakhage A.A."/>
            <person name="Gabaldon T."/>
            <person name="Bocker S."/>
            <person name="Voigt K."/>
        </authorList>
    </citation>
    <scope>NUCLEOTIDE SEQUENCE [LARGE SCALE GENOMIC DNA]</scope>
    <source>
        <strain evidence="8">FSU 9682</strain>
    </source>
</reference>
<comment type="subcellular location">
    <subcellularLocation>
        <location evidence="1">Membrane</location>
        <topology evidence="1">Multi-pass membrane protein</topology>
    </subcellularLocation>
</comment>